<dbReference type="CDD" id="cd05120">
    <property type="entry name" value="APH_ChoK_like"/>
    <property type="match status" value="1"/>
</dbReference>
<dbReference type="Gene3D" id="3.90.1200.10">
    <property type="match status" value="1"/>
</dbReference>
<dbReference type="Pfam" id="PF01636">
    <property type="entry name" value="APH"/>
    <property type="match status" value="1"/>
</dbReference>
<dbReference type="PANTHER" id="PTHR21310">
    <property type="entry name" value="AMINOGLYCOSIDE PHOSPHOTRANSFERASE-RELATED-RELATED"/>
    <property type="match status" value="1"/>
</dbReference>
<sequence>MVGQRVFRLRKKERSLPSWTSGGLSFAEPTSRQHTKGEFGDPIIYTNPLRPYDSDAQTFSLPHPTAPEDTILPQADARHPDQKYARFDHHQASAQPHPANQHPILPSSKFRPPRAGAGAHILRLGLHPTLPASRSLSTSTKKPTSSSVRNAIRTFRVRPWPARAFDFQFSVYESAYKPAMNPSWLSQTSYPSLPIPKPAMPSNFDSYNAKTTSISFPWPTEVNGIERVALSAQGDLQRVLSAFFARPIVIALVYSHTLSQSSPDSAFQPVPSPVPAATIAAASPSSPIVQTRQVHLQCGGRIVCTATSTVRITSPAVAHLFLQEKYAIGQMFRRMEKVPAFELKKVGLGAVKEDAADADPHSHSGASKLARMGVAGTTAGGGVGVSAGEGYGNGSVDSPSQLWRKYTLVIPDFECEILEVFPAREMFVEGEAWLTGAAKPSPEVAMMDLAVTRKQTDGVLQQGMKLVLAGGLLLMLLFEVMMYYGWRSRFCGVGSKFSDVDALGDEEIMELVDHAPPLPGVEFASVYRLTPGTVAKICRRPNETPKDCSEALILNTLFAKTSIPVPRVRRIIREAEGYHIFVMDHIKGRTLAEVWTSYSLWQKIRAAFTLRRYVRQLHSIKASHTTPPGPLSAHEPEICYVPSVFGHHRPRRGPFASYGELSVFFNKRFQMGLKNKGRDDKFDDSSPLVIVHNDLNPRNVIAGDDGRLWLIDWGWSGFYPPWFELVAMTNQVENEQCVGWHDPFWTLMVPFVCGPYFKQQTWVLDAAYGLSRT</sequence>
<comment type="caution">
    <text evidence="3">The sequence shown here is derived from an EMBL/GenBank/DDBJ whole genome shotgun (WGS) entry which is preliminary data.</text>
</comment>
<protein>
    <recommendedName>
        <fullName evidence="2">Aminoglycoside phosphotransferase domain-containing protein</fullName>
    </recommendedName>
</protein>
<dbReference type="InterPro" id="IPR051678">
    <property type="entry name" value="AGP_Transferase"/>
</dbReference>
<dbReference type="Gene3D" id="3.40.1410.10">
    <property type="entry name" value="Chorismate lyase-like"/>
    <property type="match status" value="1"/>
</dbReference>
<dbReference type="AlphaFoldDB" id="A0A8H5B4Q2"/>
<feature type="region of interest" description="Disordered" evidence="1">
    <location>
        <begin position="12"/>
        <end position="40"/>
    </location>
</feature>
<accession>A0A8H5B4Q2</accession>
<evidence type="ECO:0000256" key="1">
    <source>
        <dbReference type="SAM" id="MobiDB-lite"/>
    </source>
</evidence>
<dbReference type="Proteomes" id="UP000567179">
    <property type="component" value="Unassembled WGS sequence"/>
</dbReference>
<dbReference type="InterPro" id="IPR002575">
    <property type="entry name" value="Aminoglycoside_PTrfase"/>
</dbReference>
<dbReference type="SUPFAM" id="SSF56112">
    <property type="entry name" value="Protein kinase-like (PK-like)"/>
    <property type="match status" value="1"/>
</dbReference>
<evidence type="ECO:0000313" key="4">
    <source>
        <dbReference type="Proteomes" id="UP000567179"/>
    </source>
</evidence>
<dbReference type="InterPro" id="IPR028978">
    <property type="entry name" value="Chorismate_lyase_/UTRA_dom_sf"/>
</dbReference>
<organism evidence="3 4">
    <name type="scientific">Psilocybe cf. subviscida</name>
    <dbReference type="NCBI Taxonomy" id="2480587"/>
    <lineage>
        <taxon>Eukaryota</taxon>
        <taxon>Fungi</taxon>
        <taxon>Dikarya</taxon>
        <taxon>Basidiomycota</taxon>
        <taxon>Agaricomycotina</taxon>
        <taxon>Agaricomycetes</taxon>
        <taxon>Agaricomycetidae</taxon>
        <taxon>Agaricales</taxon>
        <taxon>Agaricineae</taxon>
        <taxon>Strophariaceae</taxon>
        <taxon>Psilocybe</taxon>
    </lineage>
</organism>
<keyword evidence="4" id="KW-1185">Reference proteome</keyword>
<dbReference type="InterPro" id="IPR011009">
    <property type="entry name" value="Kinase-like_dom_sf"/>
</dbReference>
<dbReference type="EMBL" id="JAACJJ010000042">
    <property type="protein sequence ID" value="KAF5316472.1"/>
    <property type="molecule type" value="Genomic_DNA"/>
</dbReference>
<dbReference type="PANTHER" id="PTHR21310:SF39">
    <property type="entry name" value="AMINOGLYCOSIDE PHOSPHOTRANSFERASE DOMAIN-CONTAINING PROTEIN"/>
    <property type="match status" value="1"/>
</dbReference>
<proteinExistence type="predicted"/>
<dbReference type="OrthoDB" id="5673at2759"/>
<feature type="domain" description="Aminoglycoside phosphotransferase" evidence="2">
    <location>
        <begin position="520"/>
        <end position="738"/>
    </location>
</feature>
<gene>
    <name evidence="3" type="ORF">D9619_006598</name>
</gene>
<name>A0A8H5B4Q2_9AGAR</name>
<evidence type="ECO:0000313" key="3">
    <source>
        <dbReference type="EMBL" id="KAF5316472.1"/>
    </source>
</evidence>
<evidence type="ECO:0000259" key="2">
    <source>
        <dbReference type="Pfam" id="PF01636"/>
    </source>
</evidence>
<feature type="compositionally biased region" description="Polar residues" evidence="1">
    <location>
        <begin position="17"/>
        <end position="32"/>
    </location>
</feature>
<reference evidence="3 4" key="1">
    <citation type="journal article" date="2020" name="ISME J.">
        <title>Uncovering the hidden diversity of litter-decomposition mechanisms in mushroom-forming fungi.</title>
        <authorList>
            <person name="Floudas D."/>
            <person name="Bentzer J."/>
            <person name="Ahren D."/>
            <person name="Johansson T."/>
            <person name="Persson P."/>
            <person name="Tunlid A."/>
        </authorList>
    </citation>
    <scope>NUCLEOTIDE SEQUENCE [LARGE SCALE GENOMIC DNA]</scope>
    <source>
        <strain evidence="3 4">CBS 101986</strain>
    </source>
</reference>